<reference evidence="1 2" key="1">
    <citation type="journal article" date="2009" name="Nature">
        <title>The Sorghum bicolor genome and the diversification of grasses.</title>
        <authorList>
            <person name="Paterson A.H."/>
            <person name="Bowers J.E."/>
            <person name="Bruggmann R."/>
            <person name="Dubchak I."/>
            <person name="Grimwood J."/>
            <person name="Gundlach H."/>
            <person name="Haberer G."/>
            <person name="Hellsten U."/>
            <person name="Mitros T."/>
            <person name="Poliakov A."/>
            <person name="Schmutz J."/>
            <person name="Spannagl M."/>
            <person name="Tang H."/>
            <person name="Wang X."/>
            <person name="Wicker T."/>
            <person name="Bharti A.K."/>
            <person name="Chapman J."/>
            <person name="Feltus F.A."/>
            <person name="Gowik U."/>
            <person name="Grigoriev I.V."/>
            <person name="Lyons E."/>
            <person name="Maher C.A."/>
            <person name="Martis M."/>
            <person name="Narechania A."/>
            <person name="Otillar R.P."/>
            <person name="Penning B.W."/>
            <person name="Salamov A.A."/>
            <person name="Wang Y."/>
            <person name="Zhang L."/>
            <person name="Carpita N.C."/>
            <person name="Freeling M."/>
            <person name="Gingle A.R."/>
            <person name="Hash C.T."/>
            <person name="Keller B."/>
            <person name="Klein P."/>
            <person name="Kresovich S."/>
            <person name="McCann M.C."/>
            <person name="Ming R."/>
            <person name="Peterson D.G."/>
            <person name="Mehboob-ur-Rahman"/>
            <person name="Ware D."/>
            <person name="Westhoff P."/>
            <person name="Mayer K.F."/>
            <person name="Messing J."/>
            <person name="Rokhsar D.S."/>
        </authorList>
    </citation>
    <scope>NUCLEOTIDE SEQUENCE [LARGE SCALE GENOMIC DNA]</scope>
    <source>
        <strain evidence="2">cv. BTx623</strain>
    </source>
</reference>
<accession>A0A1W0VT84</accession>
<dbReference type="Gramene" id="OQU76470">
    <property type="protein sequence ID" value="OQU76470"/>
    <property type="gene ID" value="SORBI_3010G150450"/>
</dbReference>
<evidence type="ECO:0000313" key="2">
    <source>
        <dbReference type="Proteomes" id="UP000000768"/>
    </source>
</evidence>
<keyword evidence="2" id="KW-1185">Reference proteome</keyword>
<dbReference type="Proteomes" id="UP000000768">
    <property type="component" value="Chromosome 10"/>
</dbReference>
<dbReference type="AlphaFoldDB" id="A0A1W0VT84"/>
<dbReference type="EMBL" id="CM000769">
    <property type="protein sequence ID" value="OQU76470.1"/>
    <property type="molecule type" value="Genomic_DNA"/>
</dbReference>
<sequence length="39" mass="4557">MLQCKRIQPWISLRYYFLNLGSSNNKVIRSEAFSTSTCT</sequence>
<protein>
    <submittedName>
        <fullName evidence="1">Uncharacterized protein</fullName>
    </submittedName>
</protein>
<reference evidence="2" key="2">
    <citation type="journal article" date="2018" name="Plant J.">
        <title>The Sorghum bicolor reference genome: improved assembly, gene annotations, a transcriptome atlas, and signatures of genome organization.</title>
        <authorList>
            <person name="McCormick R.F."/>
            <person name="Truong S.K."/>
            <person name="Sreedasyam A."/>
            <person name="Jenkins J."/>
            <person name="Shu S."/>
            <person name="Sims D."/>
            <person name="Kennedy M."/>
            <person name="Amirebrahimi M."/>
            <person name="Weers B.D."/>
            <person name="McKinley B."/>
            <person name="Mattison A."/>
            <person name="Morishige D.T."/>
            <person name="Grimwood J."/>
            <person name="Schmutz J."/>
            <person name="Mullet J.E."/>
        </authorList>
    </citation>
    <scope>NUCLEOTIDE SEQUENCE [LARGE SCALE GENOMIC DNA]</scope>
    <source>
        <strain evidence="2">cv. BTx623</strain>
    </source>
</reference>
<gene>
    <name evidence="1" type="ORF">SORBI_3010G150450</name>
</gene>
<proteinExistence type="predicted"/>
<dbReference type="InParanoid" id="A0A1W0VT84"/>
<name>A0A1W0VT84_SORBI</name>
<evidence type="ECO:0000313" key="1">
    <source>
        <dbReference type="EMBL" id="OQU76470.1"/>
    </source>
</evidence>
<organism evidence="1 2">
    <name type="scientific">Sorghum bicolor</name>
    <name type="common">Sorghum</name>
    <name type="synonym">Sorghum vulgare</name>
    <dbReference type="NCBI Taxonomy" id="4558"/>
    <lineage>
        <taxon>Eukaryota</taxon>
        <taxon>Viridiplantae</taxon>
        <taxon>Streptophyta</taxon>
        <taxon>Embryophyta</taxon>
        <taxon>Tracheophyta</taxon>
        <taxon>Spermatophyta</taxon>
        <taxon>Magnoliopsida</taxon>
        <taxon>Liliopsida</taxon>
        <taxon>Poales</taxon>
        <taxon>Poaceae</taxon>
        <taxon>PACMAD clade</taxon>
        <taxon>Panicoideae</taxon>
        <taxon>Andropogonodae</taxon>
        <taxon>Andropogoneae</taxon>
        <taxon>Sorghinae</taxon>
        <taxon>Sorghum</taxon>
    </lineage>
</organism>